<dbReference type="EMBL" id="GBXM01063727">
    <property type="protein sequence ID" value="JAH44850.1"/>
    <property type="molecule type" value="Transcribed_RNA"/>
</dbReference>
<organism evidence="1">
    <name type="scientific">Anguilla anguilla</name>
    <name type="common">European freshwater eel</name>
    <name type="synonym">Muraena anguilla</name>
    <dbReference type="NCBI Taxonomy" id="7936"/>
    <lineage>
        <taxon>Eukaryota</taxon>
        <taxon>Metazoa</taxon>
        <taxon>Chordata</taxon>
        <taxon>Craniata</taxon>
        <taxon>Vertebrata</taxon>
        <taxon>Euteleostomi</taxon>
        <taxon>Actinopterygii</taxon>
        <taxon>Neopterygii</taxon>
        <taxon>Teleostei</taxon>
        <taxon>Anguilliformes</taxon>
        <taxon>Anguillidae</taxon>
        <taxon>Anguilla</taxon>
    </lineage>
</organism>
<evidence type="ECO:0000313" key="1">
    <source>
        <dbReference type="EMBL" id="JAH44850.1"/>
    </source>
</evidence>
<reference evidence="1" key="2">
    <citation type="journal article" date="2015" name="Fish Shellfish Immunol.">
        <title>Early steps in the European eel (Anguilla anguilla)-Vibrio vulnificus interaction in the gills: Role of the RtxA13 toxin.</title>
        <authorList>
            <person name="Callol A."/>
            <person name="Pajuelo D."/>
            <person name="Ebbesson L."/>
            <person name="Teles M."/>
            <person name="MacKenzie S."/>
            <person name="Amaro C."/>
        </authorList>
    </citation>
    <scope>NUCLEOTIDE SEQUENCE</scope>
</reference>
<protein>
    <submittedName>
        <fullName evidence="1">Uncharacterized protein</fullName>
    </submittedName>
</protein>
<reference evidence="1" key="1">
    <citation type="submission" date="2014-11" db="EMBL/GenBank/DDBJ databases">
        <authorList>
            <person name="Amaro Gonzalez C."/>
        </authorList>
    </citation>
    <scope>NUCLEOTIDE SEQUENCE</scope>
</reference>
<name>A0A0E9SW27_ANGAN</name>
<proteinExistence type="predicted"/>
<accession>A0A0E9SW27</accession>
<sequence length="60" mass="6672">MGEMGGSVVQWVMGRQCIIMGKELVLYPKDHNPRLDTAIGPLSRVLNLHCFNINGCNVNM</sequence>
<dbReference type="AlphaFoldDB" id="A0A0E9SW27"/>